<feature type="domain" description="IclR-ED" evidence="5">
    <location>
        <begin position="67"/>
        <end position="220"/>
    </location>
</feature>
<dbReference type="InterPro" id="IPR029016">
    <property type="entry name" value="GAF-like_dom_sf"/>
</dbReference>
<dbReference type="SUPFAM" id="SSF46785">
    <property type="entry name" value="Winged helix' DNA-binding domain"/>
    <property type="match status" value="1"/>
</dbReference>
<name>A0ABU2DPK3_9MICC</name>
<dbReference type="EMBL" id="JAVKGR010000001">
    <property type="protein sequence ID" value="MDR8018438.1"/>
    <property type="molecule type" value="Genomic_DNA"/>
</dbReference>
<organism evidence="6 7">
    <name type="scientific">Nesterenkonia aerolata</name>
    <dbReference type="NCBI Taxonomy" id="3074079"/>
    <lineage>
        <taxon>Bacteria</taxon>
        <taxon>Bacillati</taxon>
        <taxon>Actinomycetota</taxon>
        <taxon>Actinomycetes</taxon>
        <taxon>Micrococcales</taxon>
        <taxon>Micrococcaceae</taxon>
        <taxon>Nesterenkonia</taxon>
    </lineage>
</organism>
<dbReference type="PROSITE" id="PS51077">
    <property type="entry name" value="HTH_ICLR"/>
    <property type="match status" value="1"/>
</dbReference>
<evidence type="ECO:0000313" key="7">
    <source>
        <dbReference type="Proteomes" id="UP001251870"/>
    </source>
</evidence>
<dbReference type="SMART" id="SM00346">
    <property type="entry name" value="HTH_ICLR"/>
    <property type="match status" value="1"/>
</dbReference>
<dbReference type="InterPro" id="IPR014757">
    <property type="entry name" value="Tscrpt_reg_IclR_C"/>
</dbReference>
<protein>
    <submittedName>
        <fullName evidence="6">Helix-turn-helix domain-containing protein</fullName>
    </submittedName>
</protein>
<feature type="domain" description="HTH iclR-type" evidence="4">
    <location>
        <begin position="6"/>
        <end position="66"/>
    </location>
</feature>
<dbReference type="PANTHER" id="PTHR30136:SF24">
    <property type="entry name" value="HTH-TYPE TRANSCRIPTIONAL REPRESSOR ALLR"/>
    <property type="match status" value="1"/>
</dbReference>
<dbReference type="SUPFAM" id="SSF55781">
    <property type="entry name" value="GAF domain-like"/>
    <property type="match status" value="1"/>
</dbReference>
<evidence type="ECO:0000256" key="3">
    <source>
        <dbReference type="ARBA" id="ARBA00023163"/>
    </source>
</evidence>
<dbReference type="Pfam" id="PF09339">
    <property type="entry name" value="HTH_IclR"/>
    <property type="match status" value="1"/>
</dbReference>
<dbReference type="PANTHER" id="PTHR30136">
    <property type="entry name" value="HELIX-TURN-HELIX TRANSCRIPTIONAL REGULATOR, ICLR FAMILY"/>
    <property type="match status" value="1"/>
</dbReference>
<evidence type="ECO:0000256" key="1">
    <source>
        <dbReference type="ARBA" id="ARBA00023015"/>
    </source>
</evidence>
<dbReference type="RefSeq" id="WP_310547407.1">
    <property type="nucleotide sequence ID" value="NZ_JAVKGR010000001.1"/>
</dbReference>
<keyword evidence="7" id="KW-1185">Reference proteome</keyword>
<dbReference type="InterPro" id="IPR036388">
    <property type="entry name" value="WH-like_DNA-bd_sf"/>
</dbReference>
<keyword evidence="1" id="KW-0805">Transcription regulation</keyword>
<reference evidence="6 7" key="1">
    <citation type="submission" date="2023-09" db="EMBL/GenBank/DDBJ databases">
        <title>Description of three actinobacteria isolated from air of manufacturing shop in a pharmaceutical factory.</title>
        <authorList>
            <person name="Zhang D.-F."/>
        </authorList>
    </citation>
    <scope>NUCLEOTIDE SEQUENCE [LARGE SCALE GENOMIC DNA]</scope>
    <source>
        <strain evidence="6 7">LY-0111</strain>
    </source>
</reference>
<dbReference type="Proteomes" id="UP001251870">
    <property type="component" value="Unassembled WGS sequence"/>
</dbReference>
<accession>A0ABU2DPK3</accession>
<evidence type="ECO:0000259" key="4">
    <source>
        <dbReference type="PROSITE" id="PS51077"/>
    </source>
</evidence>
<dbReference type="InterPro" id="IPR036390">
    <property type="entry name" value="WH_DNA-bd_sf"/>
</dbReference>
<dbReference type="InterPro" id="IPR050707">
    <property type="entry name" value="HTH_MetabolicPath_Reg"/>
</dbReference>
<keyword evidence="2" id="KW-0238">DNA-binding</keyword>
<dbReference type="PROSITE" id="PS51078">
    <property type="entry name" value="ICLR_ED"/>
    <property type="match status" value="1"/>
</dbReference>
<gene>
    <name evidence="6" type="ORF">RIL96_02490</name>
</gene>
<comment type="caution">
    <text evidence="6">The sequence shown here is derived from an EMBL/GenBank/DDBJ whole genome shotgun (WGS) entry which is preliminary data.</text>
</comment>
<dbReference type="Gene3D" id="1.10.10.10">
    <property type="entry name" value="Winged helix-like DNA-binding domain superfamily/Winged helix DNA-binding domain"/>
    <property type="match status" value="1"/>
</dbReference>
<evidence type="ECO:0000259" key="5">
    <source>
        <dbReference type="PROSITE" id="PS51078"/>
    </source>
</evidence>
<dbReference type="Gene3D" id="3.30.450.40">
    <property type="match status" value="2"/>
</dbReference>
<proteinExistence type="predicted"/>
<dbReference type="InterPro" id="IPR005471">
    <property type="entry name" value="Tscrpt_reg_IclR_N"/>
</dbReference>
<evidence type="ECO:0000313" key="6">
    <source>
        <dbReference type="EMBL" id="MDR8018438.1"/>
    </source>
</evidence>
<sequence>MPESSTRTVERALALLASVCDRGHATLAEASRDAELPASTALRLMRTLESSDFLARDPDNGYRAGSRLIQLGAQAFTREMLVSLSAEPMQEVVEATGESVYLSVPGPRDSVLYVSIVEGTHSVRHTNWVGRTIPRRGSAAGAAMHGDVPQAGYVALENTVEADVTAISAPILTGGRVVAAMSTLVPTYRIDEAHLARCGEALVQATTRVAAALGEADGHP</sequence>
<keyword evidence="3" id="KW-0804">Transcription</keyword>
<evidence type="ECO:0000256" key="2">
    <source>
        <dbReference type="ARBA" id="ARBA00023125"/>
    </source>
</evidence>